<name>A0A8I1MAC1_9PROT</name>
<dbReference type="RefSeq" id="WP_206927881.1">
    <property type="nucleotide sequence ID" value="NZ_JAEKJW010000003.1"/>
</dbReference>
<sequence>MIDLWDVDTFDADVIDLLEKNEAVVRNYVEEENRIFLSYDLQRDQSLFIRPRNQHATAYMELEENVHDLIASSSIRGFHYTRLTEDEVERLGCHGIELSSSDTLRNRLAAQVNFGRISKESASQLYNLSPLQNGQKENRSGQFWLASYPVVVTDHRVQPLLGHWGGEVVYMWLQNPSLIQMVEKIGRATVLEVCVPLSATNDVFSASKAIVRTFAHSLGLNAENGEFDVCVRENLPPEAILKVHQEDSMEFKSLGCGYPESYVKNDEIWWEEYE</sequence>
<dbReference type="EMBL" id="JAEKJW010000003">
    <property type="protein sequence ID" value="MBN8197766.1"/>
    <property type="molecule type" value="Genomic_DNA"/>
</dbReference>
<evidence type="ECO:0000313" key="2">
    <source>
        <dbReference type="Proteomes" id="UP000664405"/>
    </source>
</evidence>
<comment type="caution">
    <text evidence="1">The sequence shown here is derived from an EMBL/GenBank/DDBJ whole genome shotgun (WGS) entry which is preliminary data.</text>
</comment>
<dbReference type="AlphaFoldDB" id="A0A8I1MAC1"/>
<accession>A0A8I1MAC1</accession>
<evidence type="ECO:0000313" key="1">
    <source>
        <dbReference type="EMBL" id="MBN8197766.1"/>
    </source>
</evidence>
<gene>
    <name evidence="1" type="ORF">JF547_14965</name>
</gene>
<organism evidence="1 2">
    <name type="scientific">Thalassospira povalilytica</name>
    <dbReference type="NCBI Taxonomy" id="732237"/>
    <lineage>
        <taxon>Bacteria</taxon>
        <taxon>Pseudomonadati</taxon>
        <taxon>Pseudomonadota</taxon>
        <taxon>Alphaproteobacteria</taxon>
        <taxon>Rhodospirillales</taxon>
        <taxon>Thalassospiraceae</taxon>
        <taxon>Thalassospira</taxon>
    </lineage>
</organism>
<reference evidence="1" key="1">
    <citation type="submission" date="2020-12" db="EMBL/GenBank/DDBJ databases">
        <title>Oil enriched cultivation method for isolating marine PHA-producing bacteria.</title>
        <authorList>
            <person name="Zheng W."/>
            <person name="Yu S."/>
            <person name="Huang Y."/>
        </authorList>
    </citation>
    <scope>NUCLEOTIDE SEQUENCE</scope>
    <source>
        <strain evidence="1">SY-2-3</strain>
    </source>
</reference>
<protein>
    <submittedName>
        <fullName evidence="1">Uncharacterized protein</fullName>
    </submittedName>
</protein>
<proteinExistence type="predicted"/>
<dbReference type="Proteomes" id="UP000664405">
    <property type="component" value="Unassembled WGS sequence"/>
</dbReference>